<keyword evidence="2" id="KW-0378">Hydrolase</keyword>
<protein>
    <submittedName>
        <fullName evidence="2">Alpha/beta hydrolase</fullName>
    </submittedName>
</protein>
<evidence type="ECO:0000259" key="1">
    <source>
        <dbReference type="Pfam" id="PF12697"/>
    </source>
</evidence>
<dbReference type="GO" id="GO:0016787">
    <property type="term" value="F:hydrolase activity"/>
    <property type="evidence" value="ECO:0007669"/>
    <property type="project" value="UniProtKB-KW"/>
</dbReference>
<evidence type="ECO:0000313" key="3">
    <source>
        <dbReference type="Proteomes" id="UP001054846"/>
    </source>
</evidence>
<accession>A0ABY3PK46</accession>
<dbReference type="PANTHER" id="PTHR43798:SF5">
    <property type="entry name" value="MONOACYLGLYCEROL LIPASE ABHD6"/>
    <property type="match status" value="1"/>
</dbReference>
<dbReference type="Gene3D" id="1.10.210.20">
    <property type="match status" value="1"/>
</dbReference>
<sequence length="270" mass="29738">MSKIDERTTSIYFDDWGQGEPAVLLLPGWCVSRSAFDALGEEIGKHRRVLTLELRGHGEAPSVNSDFSTADLLADALALVEASGARQVIPLSLSHAGWVAIELRRALGTRVPGIVLLDWIVLEAPPPFLDALQGLQDPGRWQQTRDQLFALWSKGVADPAVRGFIHRDMGHYGFEMWARAGREIDAAYCEAHSPLMALAALTPPVPAVHLYAQPEDAQYLESQQNFATAHPWFQVQKLPAQSHFPMIEVPHLVAQAVEEFIARLATGAPR</sequence>
<dbReference type="PANTHER" id="PTHR43798">
    <property type="entry name" value="MONOACYLGLYCEROL LIPASE"/>
    <property type="match status" value="1"/>
</dbReference>
<dbReference type="InterPro" id="IPR000073">
    <property type="entry name" value="AB_hydrolase_1"/>
</dbReference>
<evidence type="ECO:0000313" key="2">
    <source>
        <dbReference type="EMBL" id="UFP93954.1"/>
    </source>
</evidence>
<organism evidence="2 3">
    <name type="scientific">Gloeobacter morelensis MG652769</name>
    <dbReference type="NCBI Taxonomy" id="2781736"/>
    <lineage>
        <taxon>Bacteria</taxon>
        <taxon>Bacillati</taxon>
        <taxon>Cyanobacteriota</taxon>
        <taxon>Cyanophyceae</taxon>
        <taxon>Gloeobacterales</taxon>
        <taxon>Gloeobacteraceae</taxon>
        <taxon>Gloeobacter</taxon>
        <taxon>Gloeobacter morelensis</taxon>
    </lineage>
</organism>
<dbReference type="InterPro" id="IPR029058">
    <property type="entry name" value="AB_hydrolase_fold"/>
</dbReference>
<dbReference type="RefSeq" id="WP_230841010.1">
    <property type="nucleotide sequence ID" value="NZ_CP063845.1"/>
</dbReference>
<reference evidence="2 3" key="1">
    <citation type="journal article" date="2021" name="Genome Biol. Evol.">
        <title>Complete Genome Sequencing of a Novel Gloeobacter Species from a Waterfall Cave in Mexico.</title>
        <authorList>
            <person name="Saw J.H."/>
            <person name="Cardona T."/>
            <person name="Montejano G."/>
        </authorList>
    </citation>
    <scope>NUCLEOTIDE SEQUENCE [LARGE SCALE GENOMIC DNA]</scope>
    <source>
        <strain evidence="2">MG652769</strain>
    </source>
</reference>
<dbReference type="Pfam" id="PF12697">
    <property type="entry name" value="Abhydrolase_6"/>
    <property type="match status" value="1"/>
</dbReference>
<dbReference type="Proteomes" id="UP001054846">
    <property type="component" value="Chromosome"/>
</dbReference>
<proteinExistence type="predicted"/>
<dbReference type="Gene3D" id="3.40.50.1820">
    <property type="entry name" value="alpha/beta hydrolase"/>
    <property type="match status" value="1"/>
</dbReference>
<name>A0ABY3PK46_9CYAN</name>
<gene>
    <name evidence="2" type="ORF">ISF26_19630</name>
</gene>
<feature type="domain" description="AB hydrolase-1" evidence="1">
    <location>
        <begin position="23"/>
        <end position="256"/>
    </location>
</feature>
<dbReference type="InterPro" id="IPR050266">
    <property type="entry name" value="AB_hydrolase_sf"/>
</dbReference>
<keyword evidence="3" id="KW-1185">Reference proteome</keyword>
<dbReference type="EMBL" id="CP063845">
    <property type="protein sequence ID" value="UFP93954.1"/>
    <property type="molecule type" value="Genomic_DNA"/>
</dbReference>
<dbReference type="SUPFAM" id="SSF53474">
    <property type="entry name" value="alpha/beta-Hydrolases"/>
    <property type="match status" value="1"/>
</dbReference>